<sequence>MKEISGVMCMKHSGLDDRLDSILVRAAMRLEERMRLAYFRGNLTKYLDRIGLAKYIDDEKLLKGSLLDLQDDAAVAMAYCLRKARKRGYLKEALDELNMSELLQRETRIKTVVPTMKRQPELNKVQLQMVKGENKSSALTEEEKKKLLKNFKVIK</sequence>
<organism evidence="1 2">
    <name type="scientific">Selenomonas ruminantium</name>
    <dbReference type="NCBI Taxonomy" id="971"/>
    <lineage>
        <taxon>Bacteria</taxon>
        <taxon>Bacillati</taxon>
        <taxon>Bacillota</taxon>
        <taxon>Negativicutes</taxon>
        <taxon>Selenomonadales</taxon>
        <taxon>Selenomonadaceae</taxon>
        <taxon>Selenomonas</taxon>
    </lineage>
</organism>
<name>A0A1H0SAC7_SELRU</name>
<dbReference type="EMBL" id="FNJQ01000016">
    <property type="protein sequence ID" value="SDP38178.1"/>
    <property type="molecule type" value="Genomic_DNA"/>
</dbReference>
<evidence type="ECO:0000313" key="1">
    <source>
        <dbReference type="EMBL" id="SDP38178.1"/>
    </source>
</evidence>
<accession>A0A1H0SAC7</accession>
<protein>
    <submittedName>
        <fullName evidence="1">Uncharacterized protein</fullName>
    </submittedName>
</protein>
<reference evidence="1 2" key="1">
    <citation type="submission" date="2016-10" db="EMBL/GenBank/DDBJ databases">
        <authorList>
            <person name="de Groot N.N."/>
        </authorList>
    </citation>
    <scope>NUCLEOTIDE SEQUENCE [LARGE SCALE GENOMIC DNA]</scope>
    <source>
        <strain evidence="1 2">S137</strain>
    </source>
</reference>
<dbReference type="AlphaFoldDB" id="A0A1H0SAC7"/>
<proteinExistence type="predicted"/>
<dbReference type="Proteomes" id="UP000182412">
    <property type="component" value="Unassembled WGS sequence"/>
</dbReference>
<evidence type="ECO:0000313" key="2">
    <source>
        <dbReference type="Proteomes" id="UP000182412"/>
    </source>
</evidence>
<gene>
    <name evidence="1" type="ORF">SAMN05216366_11617</name>
</gene>